<name>A0A6C0C3E5_9ZZZZ</name>
<reference evidence="1" key="1">
    <citation type="journal article" date="2020" name="Nature">
        <title>Giant virus diversity and host interactions through global metagenomics.</title>
        <authorList>
            <person name="Schulz F."/>
            <person name="Roux S."/>
            <person name="Paez-Espino D."/>
            <person name="Jungbluth S."/>
            <person name="Walsh D.A."/>
            <person name="Denef V.J."/>
            <person name="McMahon K.D."/>
            <person name="Konstantinidis K.T."/>
            <person name="Eloe-Fadrosh E.A."/>
            <person name="Kyrpides N.C."/>
            <person name="Woyke T."/>
        </authorList>
    </citation>
    <scope>NUCLEOTIDE SEQUENCE</scope>
    <source>
        <strain evidence="1">GVMAG-M-3300020185-18</strain>
    </source>
</reference>
<dbReference type="AlphaFoldDB" id="A0A6C0C3E5"/>
<evidence type="ECO:0000313" key="1">
    <source>
        <dbReference type="EMBL" id="QHS98940.1"/>
    </source>
</evidence>
<organism evidence="1">
    <name type="scientific">viral metagenome</name>
    <dbReference type="NCBI Taxonomy" id="1070528"/>
    <lineage>
        <taxon>unclassified sequences</taxon>
        <taxon>metagenomes</taxon>
        <taxon>organismal metagenomes</taxon>
    </lineage>
</organism>
<dbReference type="EMBL" id="MN739331">
    <property type="protein sequence ID" value="QHS98940.1"/>
    <property type="molecule type" value="Genomic_DNA"/>
</dbReference>
<accession>A0A6C0C3E5</accession>
<proteinExistence type="predicted"/>
<protein>
    <submittedName>
        <fullName evidence="1">Uncharacterized protein</fullName>
    </submittedName>
</protein>
<sequence length="128" mass="15110">MSLTAENQINSFDDNIEKYNIVKETLFNNLIQQTKIIILYGRGCNGKTYLTNECIDLLRSNDYFVDQEIFIGERGYKRLNANNFERRLQNLPKEKALLHFPFDPFIEWNIAKPDNVCVISMDHISFKR</sequence>